<keyword evidence="5 11" id="KW-0808">Transferase</keyword>
<dbReference type="Proteomes" id="UP000192939">
    <property type="component" value="Unassembled WGS sequence"/>
</dbReference>
<feature type="binding site" evidence="11">
    <location>
        <begin position="13"/>
        <end position="18"/>
    </location>
    <ligand>
        <name>ATP</name>
        <dbReference type="ChEBI" id="CHEBI:30616"/>
    </ligand>
</feature>
<feature type="binding site" evidence="11">
    <location>
        <position position="137"/>
    </location>
    <ligand>
        <name>substrate</name>
    </ligand>
</feature>
<sequence length="169" mass="17968">MLHHNIVLIGMMGTGKSTVGSLLAAKTGKTFVDLDQRIVREAGRSIPDIFAAEGEAYFRDLESAALRNTLQEQGIVLATGGGAVLREANRLAMRGGGLVVALQATADEILARVGEDPNRPLLAGGAKERITALLEERKELYAFAHLTVDTSGKSAEQVAAEILTHYRGS</sequence>
<dbReference type="GO" id="GO:0016301">
    <property type="term" value="F:kinase activity"/>
    <property type="evidence" value="ECO:0007669"/>
    <property type="project" value="UniProtKB-KW"/>
</dbReference>
<dbReference type="PANTHER" id="PTHR21087">
    <property type="entry name" value="SHIKIMATE KINASE"/>
    <property type="match status" value="1"/>
</dbReference>
<dbReference type="HAMAP" id="MF_00109">
    <property type="entry name" value="Shikimate_kinase"/>
    <property type="match status" value="1"/>
</dbReference>
<evidence type="ECO:0000256" key="1">
    <source>
        <dbReference type="ARBA" id="ARBA00004842"/>
    </source>
</evidence>
<evidence type="ECO:0000256" key="10">
    <source>
        <dbReference type="ARBA" id="ARBA00048567"/>
    </source>
</evidence>
<dbReference type="CDD" id="cd00464">
    <property type="entry name" value="SK"/>
    <property type="match status" value="1"/>
</dbReference>
<keyword evidence="11" id="KW-0963">Cytoplasm</keyword>
<comment type="caution">
    <text evidence="12">The sequence shown here is derived from an EMBL/GenBank/DDBJ whole genome shotgun (WGS) entry which is preliminary data.</text>
</comment>
<accession>A0ABY1LVM1</accession>
<dbReference type="RefSeq" id="WP_085278639.1">
    <property type="nucleotide sequence ID" value="NZ_FXAE01000009.1"/>
</dbReference>
<keyword evidence="11" id="KW-0460">Magnesium</keyword>
<evidence type="ECO:0000313" key="13">
    <source>
        <dbReference type="Proteomes" id="UP000192939"/>
    </source>
</evidence>
<comment type="catalytic activity">
    <reaction evidence="10 11">
        <text>shikimate + ATP = 3-phosphoshikimate + ADP + H(+)</text>
        <dbReference type="Rhea" id="RHEA:13121"/>
        <dbReference type="ChEBI" id="CHEBI:15378"/>
        <dbReference type="ChEBI" id="CHEBI:30616"/>
        <dbReference type="ChEBI" id="CHEBI:36208"/>
        <dbReference type="ChEBI" id="CHEBI:145989"/>
        <dbReference type="ChEBI" id="CHEBI:456216"/>
        <dbReference type="EC" id="2.7.1.71"/>
    </reaction>
</comment>
<dbReference type="SUPFAM" id="SSF52540">
    <property type="entry name" value="P-loop containing nucleoside triphosphate hydrolases"/>
    <property type="match status" value="1"/>
</dbReference>
<dbReference type="InterPro" id="IPR027417">
    <property type="entry name" value="P-loop_NTPase"/>
</dbReference>
<feature type="binding site" evidence="11">
    <location>
        <position position="81"/>
    </location>
    <ligand>
        <name>substrate</name>
    </ligand>
</feature>
<comment type="subcellular location">
    <subcellularLocation>
        <location evidence="11">Cytoplasm</location>
    </subcellularLocation>
</comment>
<dbReference type="PANTHER" id="PTHR21087:SF16">
    <property type="entry name" value="SHIKIMATE KINASE 1, CHLOROPLASTIC"/>
    <property type="match status" value="1"/>
</dbReference>
<feature type="binding site" evidence="11">
    <location>
        <position position="119"/>
    </location>
    <ligand>
        <name>ATP</name>
        <dbReference type="ChEBI" id="CHEBI:30616"/>
    </ligand>
</feature>
<comment type="function">
    <text evidence="11">Catalyzes the specific phosphorylation of the 3-hydroxyl group of shikimic acid using ATP as a cosubstrate.</text>
</comment>
<keyword evidence="13" id="KW-1185">Reference proteome</keyword>
<dbReference type="PROSITE" id="PS01128">
    <property type="entry name" value="SHIKIMATE_KINASE"/>
    <property type="match status" value="1"/>
</dbReference>
<evidence type="ECO:0000256" key="9">
    <source>
        <dbReference type="ARBA" id="ARBA00023141"/>
    </source>
</evidence>
<dbReference type="Pfam" id="PF01202">
    <property type="entry name" value="SKI"/>
    <property type="match status" value="1"/>
</dbReference>
<evidence type="ECO:0000313" key="12">
    <source>
        <dbReference type="EMBL" id="SMF10884.1"/>
    </source>
</evidence>
<gene>
    <name evidence="11" type="primary">aroK</name>
    <name evidence="12" type="ORF">SAMN02744124_01323</name>
</gene>
<comment type="pathway">
    <text evidence="1 11">Metabolic intermediate biosynthesis; chorismate biosynthesis; chorismate from D-erythrose 4-phosphate and phosphoenolpyruvate: step 5/7.</text>
</comment>
<comment type="subunit">
    <text evidence="11">Monomer.</text>
</comment>
<evidence type="ECO:0000256" key="7">
    <source>
        <dbReference type="ARBA" id="ARBA00022777"/>
    </source>
</evidence>
<dbReference type="EMBL" id="FXAE01000009">
    <property type="protein sequence ID" value="SMF10884.1"/>
    <property type="molecule type" value="Genomic_DNA"/>
</dbReference>
<evidence type="ECO:0000256" key="3">
    <source>
        <dbReference type="ARBA" id="ARBA00012154"/>
    </source>
</evidence>
<proteinExistence type="inferred from homology"/>
<keyword evidence="8 11" id="KW-0067">ATP-binding</keyword>
<protein>
    <recommendedName>
        <fullName evidence="3 11">Shikimate kinase</fullName>
        <shortName evidence="11">SK</shortName>
        <ecNumber evidence="3 11">2.7.1.71</ecNumber>
    </recommendedName>
</protein>
<feature type="binding site" evidence="11">
    <location>
        <position position="17"/>
    </location>
    <ligand>
        <name>Mg(2+)</name>
        <dbReference type="ChEBI" id="CHEBI:18420"/>
    </ligand>
</feature>
<evidence type="ECO:0000256" key="8">
    <source>
        <dbReference type="ARBA" id="ARBA00022840"/>
    </source>
</evidence>
<keyword evidence="6 11" id="KW-0547">Nucleotide-binding</keyword>
<evidence type="ECO:0000256" key="11">
    <source>
        <dbReference type="HAMAP-Rule" id="MF_00109"/>
    </source>
</evidence>
<evidence type="ECO:0000256" key="5">
    <source>
        <dbReference type="ARBA" id="ARBA00022679"/>
    </source>
</evidence>
<evidence type="ECO:0000256" key="6">
    <source>
        <dbReference type="ARBA" id="ARBA00022741"/>
    </source>
</evidence>
<evidence type="ECO:0000256" key="2">
    <source>
        <dbReference type="ARBA" id="ARBA00006997"/>
    </source>
</evidence>
<comment type="caution">
    <text evidence="11">Lacks conserved residue(s) required for the propagation of feature annotation.</text>
</comment>
<feature type="binding site" evidence="11">
    <location>
        <position position="35"/>
    </location>
    <ligand>
        <name>substrate</name>
    </ligand>
</feature>
<dbReference type="Gene3D" id="3.40.50.300">
    <property type="entry name" value="P-loop containing nucleotide triphosphate hydrolases"/>
    <property type="match status" value="1"/>
</dbReference>
<dbReference type="EC" id="2.7.1.71" evidence="3 11"/>
<dbReference type="InterPro" id="IPR023000">
    <property type="entry name" value="Shikimate_kinase_CS"/>
</dbReference>
<keyword evidence="4 11" id="KW-0028">Amino-acid biosynthesis</keyword>
<comment type="similarity">
    <text evidence="2 11">Belongs to the shikimate kinase family.</text>
</comment>
<dbReference type="InterPro" id="IPR031322">
    <property type="entry name" value="Shikimate/glucono_kinase"/>
</dbReference>
<feature type="binding site" evidence="11">
    <location>
        <position position="59"/>
    </location>
    <ligand>
        <name>substrate</name>
    </ligand>
</feature>
<comment type="cofactor">
    <cofactor evidence="11">
        <name>Mg(2+)</name>
        <dbReference type="ChEBI" id="CHEBI:18420"/>
    </cofactor>
    <text evidence="11">Binds 1 Mg(2+) ion per subunit.</text>
</comment>
<keyword evidence="9 11" id="KW-0057">Aromatic amino acid biosynthesis</keyword>
<keyword evidence="7 11" id="KW-0418">Kinase</keyword>
<dbReference type="PRINTS" id="PR01100">
    <property type="entry name" value="SHIKIMTKNASE"/>
</dbReference>
<keyword evidence="11" id="KW-0479">Metal-binding</keyword>
<organism evidence="12 13">
    <name type="scientific">Paenibacillus barengoltzii J12</name>
    <dbReference type="NCBI Taxonomy" id="935846"/>
    <lineage>
        <taxon>Bacteria</taxon>
        <taxon>Bacillati</taxon>
        <taxon>Bacillota</taxon>
        <taxon>Bacilli</taxon>
        <taxon>Bacillales</taxon>
        <taxon>Paenibacillaceae</taxon>
        <taxon>Paenibacillus</taxon>
    </lineage>
</organism>
<name>A0ABY1LVM1_9BACL</name>
<evidence type="ECO:0000256" key="4">
    <source>
        <dbReference type="ARBA" id="ARBA00022605"/>
    </source>
</evidence>
<reference evidence="12 13" key="1">
    <citation type="submission" date="2017-04" db="EMBL/GenBank/DDBJ databases">
        <authorList>
            <person name="Varghese N."/>
            <person name="Submissions S."/>
        </authorList>
    </citation>
    <scope>NUCLEOTIDE SEQUENCE [LARGE SCALE GENOMIC DNA]</scope>
    <source>
        <strain evidence="12 13">J12</strain>
    </source>
</reference>
<dbReference type="InterPro" id="IPR000623">
    <property type="entry name" value="Shikimate_kinase/TSH1"/>
</dbReference>